<gene>
    <name evidence="1" type="ORF">POPTR_008G144650</name>
</gene>
<name>A0A3N7H0F1_POPTR</name>
<proteinExistence type="predicted"/>
<accession>A0A3N7H0F1</accession>
<evidence type="ECO:0000313" key="2">
    <source>
        <dbReference type="Proteomes" id="UP000006729"/>
    </source>
</evidence>
<organism evidence="1 2">
    <name type="scientific">Populus trichocarpa</name>
    <name type="common">Western balsam poplar</name>
    <name type="synonym">Populus balsamifera subsp. trichocarpa</name>
    <dbReference type="NCBI Taxonomy" id="3694"/>
    <lineage>
        <taxon>Eukaryota</taxon>
        <taxon>Viridiplantae</taxon>
        <taxon>Streptophyta</taxon>
        <taxon>Embryophyta</taxon>
        <taxon>Tracheophyta</taxon>
        <taxon>Spermatophyta</taxon>
        <taxon>Magnoliopsida</taxon>
        <taxon>eudicotyledons</taxon>
        <taxon>Gunneridae</taxon>
        <taxon>Pentapetalae</taxon>
        <taxon>rosids</taxon>
        <taxon>fabids</taxon>
        <taxon>Malpighiales</taxon>
        <taxon>Salicaceae</taxon>
        <taxon>Saliceae</taxon>
        <taxon>Populus</taxon>
    </lineage>
</organism>
<dbReference type="AlphaFoldDB" id="A0A3N7H0F1"/>
<dbReference type="EMBL" id="CM009297">
    <property type="protein sequence ID" value="RQO94664.1"/>
    <property type="molecule type" value="Genomic_DNA"/>
</dbReference>
<evidence type="ECO:0000313" key="1">
    <source>
        <dbReference type="EMBL" id="RQO94664.1"/>
    </source>
</evidence>
<sequence>MTWDPHSSCSTRTSDAPQAFFQQMDPDKKWVPFTSTTGGGGARSIHKESKTCCSKSFQVAKAPSQSIFDHYPIRDELFHPGLSQTSILFSLFMHPRLIPMF</sequence>
<dbReference type="Proteomes" id="UP000006729">
    <property type="component" value="Chromosome 8"/>
</dbReference>
<reference evidence="1 2" key="1">
    <citation type="journal article" date="2006" name="Science">
        <title>The genome of black cottonwood, Populus trichocarpa (Torr. &amp; Gray).</title>
        <authorList>
            <person name="Tuskan G.A."/>
            <person name="Difazio S."/>
            <person name="Jansson S."/>
            <person name="Bohlmann J."/>
            <person name="Grigoriev I."/>
            <person name="Hellsten U."/>
            <person name="Putnam N."/>
            <person name="Ralph S."/>
            <person name="Rombauts S."/>
            <person name="Salamov A."/>
            <person name="Schein J."/>
            <person name="Sterck L."/>
            <person name="Aerts A."/>
            <person name="Bhalerao R.R."/>
            <person name="Bhalerao R.P."/>
            <person name="Blaudez D."/>
            <person name="Boerjan W."/>
            <person name="Brun A."/>
            <person name="Brunner A."/>
            <person name="Busov V."/>
            <person name="Campbell M."/>
            <person name="Carlson J."/>
            <person name="Chalot M."/>
            <person name="Chapman J."/>
            <person name="Chen G.L."/>
            <person name="Cooper D."/>
            <person name="Coutinho P.M."/>
            <person name="Couturier J."/>
            <person name="Covert S."/>
            <person name="Cronk Q."/>
            <person name="Cunningham R."/>
            <person name="Davis J."/>
            <person name="Degroeve S."/>
            <person name="Dejardin A."/>
            <person name="Depamphilis C."/>
            <person name="Detter J."/>
            <person name="Dirks B."/>
            <person name="Dubchak I."/>
            <person name="Duplessis S."/>
            <person name="Ehlting J."/>
            <person name="Ellis B."/>
            <person name="Gendler K."/>
            <person name="Goodstein D."/>
            <person name="Gribskov M."/>
            <person name="Grimwood J."/>
            <person name="Groover A."/>
            <person name="Gunter L."/>
            <person name="Hamberger B."/>
            <person name="Heinze B."/>
            <person name="Helariutta Y."/>
            <person name="Henrissat B."/>
            <person name="Holligan D."/>
            <person name="Holt R."/>
            <person name="Huang W."/>
            <person name="Islam-Faridi N."/>
            <person name="Jones S."/>
            <person name="Jones-Rhoades M."/>
            <person name="Jorgensen R."/>
            <person name="Joshi C."/>
            <person name="Kangasjarvi J."/>
            <person name="Karlsson J."/>
            <person name="Kelleher C."/>
            <person name="Kirkpatrick R."/>
            <person name="Kirst M."/>
            <person name="Kohler A."/>
            <person name="Kalluri U."/>
            <person name="Larimer F."/>
            <person name="Leebens-Mack J."/>
            <person name="Leple J.C."/>
            <person name="Locascio P."/>
            <person name="Lou Y."/>
            <person name="Lucas S."/>
            <person name="Martin F."/>
            <person name="Montanini B."/>
            <person name="Napoli C."/>
            <person name="Nelson D.R."/>
            <person name="Nelson C."/>
            <person name="Nieminen K."/>
            <person name="Nilsson O."/>
            <person name="Pereda V."/>
            <person name="Peter G."/>
            <person name="Philippe R."/>
            <person name="Pilate G."/>
            <person name="Poliakov A."/>
            <person name="Razumovskaya J."/>
            <person name="Richardson P."/>
            <person name="Rinaldi C."/>
            <person name="Ritland K."/>
            <person name="Rouze P."/>
            <person name="Ryaboy D."/>
            <person name="Schmutz J."/>
            <person name="Schrader J."/>
            <person name="Segerman B."/>
            <person name="Shin H."/>
            <person name="Siddiqui A."/>
            <person name="Sterky F."/>
            <person name="Terry A."/>
            <person name="Tsai C.J."/>
            <person name="Uberbacher E."/>
            <person name="Unneberg P."/>
            <person name="Vahala J."/>
            <person name="Wall K."/>
            <person name="Wessler S."/>
            <person name="Yang G."/>
            <person name="Yin T."/>
            <person name="Douglas C."/>
            <person name="Marra M."/>
            <person name="Sandberg G."/>
            <person name="Van de Peer Y."/>
            <person name="Rokhsar D."/>
        </authorList>
    </citation>
    <scope>NUCLEOTIDE SEQUENCE [LARGE SCALE GENOMIC DNA]</scope>
    <source>
        <strain evidence="2">cv. Nisqually</strain>
    </source>
</reference>
<keyword evidence="2" id="KW-1185">Reference proteome</keyword>
<protein>
    <submittedName>
        <fullName evidence="1">Uncharacterized protein</fullName>
    </submittedName>
</protein>
<dbReference type="Gramene" id="Potri.008G144650.1.v4.1">
    <property type="protein sequence ID" value="Potri.008G144650.1.v4.1"/>
    <property type="gene ID" value="Potri.008G144650.v4.1"/>
</dbReference>
<dbReference type="InParanoid" id="A0A3N7H0F1"/>